<dbReference type="OrthoDB" id="9763230at2"/>
<dbReference type="STRING" id="395961.Cyan7425_4000"/>
<gene>
    <name evidence="2" type="ordered locus">Cyan7425_4000</name>
</gene>
<dbReference type="PANTHER" id="PTHR43666">
    <property type="entry name" value="TLDD PROTEIN"/>
    <property type="match status" value="1"/>
</dbReference>
<protein>
    <submittedName>
        <fullName evidence="2">Zn-dependent protease</fullName>
    </submittedName>
</protein>
<dbReference type="KEGG" id="cyn:Cyan7425_4000"/>
<dbReference type="GO" id="GO:0006508">
    <property type="term" value="P:proteolysis"/>
    <property type="evidence" value="ECO:0007669"/>
    <property type="project" value="UniProtKB-KW"/>
</dbReference>
<dbReference type="SUPFAM" id="SSF111283">
    <property type="entry name" value="Putative modulator of DNA gyrase, PmbA/TldD"/>
    <property type="match status" value="1"/>
</dbReference>
<dbReference type="Pfam" id="PF19289">
    <property type="entry name" value="PmbA_TldD_3rd"/>
    <property type="match status" value="1"/>
</dbReference>
<feature type="domain" description="Metalloprotease TldD/E C-terminal" evidence="1">
    <location>
        <begin position="223"/>
        <end position="446"/>
    </location>
</feature>
<dbReference type="InterPro" id="IPR036059">
    <property type="entry name" value="TldD/PmbA_sf"/>
</dbReference>
<name>B8HVK2_CYAP4</name>
<dbReference type="AlphaFoldDB" id="B8HVK2"/>
<dbReference type="EMBL" id="CP001344">
    <property type="protein sequence ID" value="ACL46314.1"/>
    <property type="molecule type" value="Genomic_DNA"/>
</dbReference>
<proteinExistence type="predicted"/>
<dbReference type="InterPro" id="IPR045569">
    <property type="entry name" value="Metalloprtase-TldD/E_C"/>
</dbReference>
<dbReference type="HOGENOM" id="CLU_050371_0_0_3"/>
<dbReference type="eggNOG" id="COG0312">
    <property type="taxonomic scope" value="Bacteria"/>
</dbReference>
<sequence>MNLATLDSLEQDFYQLSEVLIENLQADEHLTLELAGEQSQFIRFNRAKVRQTGLVTDATLTLRLLYNQRIAYAAFPFTGDRAIDTATGLENLDYVRQEVKQLPEDPYIVLPENKGSSREVYSGDLLMPREAVAAILPAVQNLDFTGIYTAGTVIRANSNSAGQRHWFATETFFLDYSLIAPSEKAVKATLAGRQWQADHYQAQIEQCKAQLEVLDAPVHPVPPGRYRTYLAPAATAEFLTMLSWGAVSEASLRQGGSALAKLREGKRLSSQFSLRENFSSGSVPRFNELGEMAATELPLISQGELVNTLVSSRTAKEYGIQGNGASGMEGLRSPEILPGSLATDQILAKLDTGLYLSNLHYLNWSDIPGGRITGMTRYACFWVEKGEIVAPIQDLRWDESLYSFWGDHLIDFTDTQEFIPEIGTYDGRSLGGSLVPGMLVEDFTFTL</sequence>
<accession>B8HVK2</accession>
<keyword evidence="2" id="KW-0645">Protease</keyword>
<organism evidence="2">
    <name type="scientific">Cyanothece sp. (strain PCC 7425 / ATCC 29141)</name>
    <dbReference type="NCBI Taxonomy" id="395961"/>
    <lineage>
        <taxon>Bacteria</taxon>
        <taxon>Bacillati</taxon>
        <taxon>Cyanobacteriota</taxon>
        <taxon>Cyanophyceae</taxon>
        <taxon>Gomontiellales</taxon>
        <taxon>Cyanothecaceae</taxon>
        <taxon>Cyanothece</taxon>
    </lineage>
</organism>
<evidence type="ECO:0000259" key="1">
    <source>
        <dbReference type="Pfam" id="PF19289"/>
    </source>
</evidence>
<evidence type="ECO:0000313" key="2">
    <source>
        <dbReference type="EMBL" id="ACL46314.1"/>
    </source>
</evidence>
<dbReference type="GO" id="GO:0008237">
    <property type="term" value="F:metallopeptidase activity"/>
    <property type="evidence" value="ECO:0007669"/>
    <property type="project" value="InterPro"/>
</dbReference>
<reference evidence="2" key="1">
    <citation type="submission" date="2009-01" db="EMBL/GenBank/DDBJ databases">
        <title>Complete sequence of chromosome Cyanothece sp. PCC 7425.</title>
        <authorList>
            <consortium name="US DOE Joint Genome Institute"/>
            <person name="Lucas S."/>
            <person name="Copeland A."/>
            <person name="Lapidus A."/>
            <person name="Glavina del Rio T."/>
            <person name="Dalin E."/>
            <person name="Tice H."/>
            <person name="Bruce D."/>
            <person name="Goodwin L."/>
            <person name="Pitluck S."/>
            <person name="Sims D."/>
            <person name="Meineke L."/>
            <person name="Brettin T."/>
            <person name="Detter J.C."/>
            <person name="Han C."/>
            <person name="Larimer F."/>
            <person name="Land M."/>
            <person name="Hauser L."/>
            <person name="Kyrpides N."/>
            <person name="Ovchinnikova G."/>
            <person name="Liberton M."/>
            <person name="Stoeckel J."/>
            <person name="Banerjee A."/>
            <person name="Singh A."/>
            <person name="Page L."/>
            <person name="Sato H."/>
            <person name="Zhao L."/>
            <person name="Sherman L."/>
            <person name="Pakrasi H."/>
            <person name="Richardson P."/>
        </authorList>
    </citation>
    <scope>NUCLEOTIDE SEQUENCE</scope>
    <source>
        <strain evidence="2">PCC 7425</strain>
    </source>
</reference>
<dbReference type="PANTHER" id="PTHR43666:SF1">
    <property type="entry name" value="CONSERVED PROTEIN"/>
    <property type="match status" value="1"/>
</dbReference>
<keyword evidence="2" id="KW-0378">Hydrolase</keyword>